<comment type="caution">
    <text evidence="4">The sequence shown here is derived from an EMBL/GenBank/DDBJ whole genome shotgun (WGS) entry which is preliminary data.</text>
</comment>
<evidence type="ECO:0000259" key="3">
    <source>
        <dbReference type="Pfam" id="PF03816"/>
    </source>
</evidence>
<dbReference type="InterPro" id="IPR050922">
    <property type="entry name" value="LytR/CpsA/Psr_CW_biosynth"/>
</dbReference>
<feature type="transmembrane region" description="Helical" evidence="2">
    <location>
        <begin position="78"/>
        <end position="97"/>
    </location>
</feature>
<dbReference type="NCBIfam" id="TIGR00350">
    <property type="entry name" value="lytR_cpsA_psr"/>
    <property type="match status" value="1"/>
</dbReference>
<dbReference type="PANTHER" id="PTHR33392:SF6">
    <property type="entry name" value="POLYISOPRENYL-TEICHOIC ACID--PEPTIDOGLYCAN TEICHOIC ACID TRANSFERASE TAGU"/>
    <property type="match status" value="1"/>
</dbReference>
<dbReference type="InterPro" id="IPR004474">
    <property type="entry name" value="LytR_CpsA_psr"/>
</dbReference>
<dbReference type="SUPFAM" id="SSF53850">
    <property type="entry name" value="Periplasmic binding protein-like II"/>
    <property type="match status" value="1"/>
</dbReference>
<feature type="transmembrane region" description="Helical" evidence="2">
    <location>
        <begin position="12"/>
        <end position="35"/>
    </location>
</feature>
<feature type="transmembrane region" description="Helical" evidence="2">
    <location>
        <begin position="47"/>
        <end position="66"/>
    </location>
</feature>
<dbReference type="Gene3D" id="3.40.190.10">
    <property type="entry name" value="Periplasmic binding protein-like II"/>
    <property type="match status" value="1"/>
</dbReference>
<gene>
    <name evidence="4" type="ORF">HMPREF0367_02050</name>
</gene>
<feature type="domain" description="Cell envelope-related transcriptional attenuator" evidence="3">
    <location>
        <begin position="255"/>
        <end position="410"/>
    </location>
</feature>
<dbReference type="HOGENOM" id="CLU_016455_9_2_9"/>
<keyword evidence="2" id="KW-0812">Transmembrane</keyword>
<dbReference type="Proteomes" id="UP000016658">
    <property type="component" value="Unassembled WGS sequence"/>
</dbReference>
<accession>U2P9H4</accession>
<dbReference type="PANTHER" id="PTHR33392">
    <property type="entry name" value="POLYISOPRENYL-TEICHOIC ACID--PEPTIDOGLYCAN TEICHOIC ACID TRANSFERASE TAGU"/>
    <property type="match status" value="1"/>
</dbReference>
<evidence type="ECO:0000313" key="5">
    <source>
        <dbReference type="Proteomes" id="UP000016658"/>
    </source>
</evidence>
<keyword evidence="2" id="KW-1133">Transmembrane helix</keyword>
<dbReference type="OrthoDB" id="27330at2"/>
<evidence type="ECO:0000313" key="4">
    <source>
        <dbReference type="EMBL" id="ERK40786.1"/>
    </source>
</evidence>
<proteinExistence type="inferred from homology"/>
<reference evidence="4 5" key="1">
    <citation type="submission" date="2013-06" db="EMBL/GenBank/DDBJ databases">
        <authorList>
            <person name="Weinstock G."/>
            <person name="Sodergren E."/>
            <person name="Lobos E.A."/>
            <person name="Fulton L."/>
            <person name="Fulton R."/>
            <person name="Courtney L."/>
            <person name="Fronick C."/>
            <person name="O'Laughlin M."/>
            <person name="Godfrey J."/>
            <person name="Wilson R.M."/>
            <person name="Miner T."/>
            <person name="Farmer C."/>
            <person name="Delehaunty K."/>
            <person name="Cordes M."/>
            <person name="Minx P."/>
            <person name="Tomlinson C."/>
            <person name="Chen J."/>
            <person name="Wollam A."/>
            <person name="Pepin K.H."/>
            <person name="Bhonagiri V."/>
            <person name="Zhang X."/>
            <person name="Warren W."/>
            <person name="Mitreva M."/>
            <person name="Mardis E.R."/>
            <person name="Wilson R.K."/>
        </authorList>
    </citation>
    <scope>NUCLEOTIDE SEQUENCE [LARGE SCALE GENOMIC DNA]</scope>
    <source>
        <strain evidence="4 5">ATCC 27803</strain>
    </source>
</reference>
<protein>
    <submittedName>
        <fullName evidence="4">Cell envelope-like function transcriptional attenuator common domain protein</fullName>
    </submittedName>
</protein>
<dbReference type="AlphaFoldDB" id="U2P9H4"/>
<keyword evidence="2" id="KW-0472">Membrane</keyword>
<name>U2P9H4_9FIRM</name>
<organism evidence="4 5">
    <name type="scientific">Faecalitalea cylindroides ATCC 27803</name>
    <dbReference type="NCBI Taxonomy" id="649755"/>
    <lineage>
        <taxon>Bacteria</taxon>
        <taxon>Bacillati</taxon>
        <taxon>Bacillota</taxon>
        <taxon>Erysipelotrichia</taxon>
        <taxon>Erysipelotrichales</taxon>
        <taxon>Erysipelotrichaceae</taxon>
        <taxon>Faecalitalea</taxon>
    </lineage>
</organism>
<dbReference type="Pfam" id="PF03816">
    <property type="entry name" value="LytR_cpsA_psr"/>
    <property type="match status" value="1"/>
</dbReference>
<dbReference type="RefSeq" id="WP_035403696.1">
    <property type="nucleotide sequence ID" value="NZ_KI271059.1"/>
</dbReference>
<comment type="similarity">
    <text evidence="1">Belongs to the LytR/CpsA/Psr (LCP) family.</text>
</comment>
<evidence type="ECO:0000256" key="2">
    <source>
        <dbReference type="SAM" id="Phobius"/>
    </source>
</evidence>
<evidence type="ECO:0000256" key="1">
    <source>
        <dbReference type="ARBA" id="ARBA00006068"/>
    </source>
</evidence>
<dbReference type="Gene3D" id="3.40.630.190">
    <property type="entry name" value="LCP protein"/>
    <property type="match status" value="1"/>
</dbReference>
<dbReference type="EMBL" id="AWVI01000132">
    <property type="protein sequence ID" value="ERK40786.1"/>
    <property type="molecule type" value="Genomic_DNA"/>
</dbReference>
<sequence>MERVSKSPEKKSKLFVVFAIIISLILVLFTGYVIYLLLTLNILPEQLLIPVCLIVILSAIILLVLLNFASARLWSKILSSFLVIVMSIVMGFGSVYLQHTADTLKKVTEQAGKVKTTVSVISLASSSYEEIDDLMNKKIATLKNIDQLGTKKTLDDINSQDVKIEKVEYDNVPAQVKALYDGEVDAIVLNEVYRTNVSELENYSDFSNQTKVVYQTVFYTDTANEPLAVSDITTNPFNILITGNDSYGEFEEMSRSDVNMIVTVNPVTSTVLMTSIPRDYFVEEVCDDYACNYGATDKLTHTGIYGVSTTKDTLENLLGIEINYTFRVNFSSMENIVDAIGGIDIEVAPGMAVSKFYSDSTLEGVTEGTNHLDGKRALAYSRERKAYLDGDTQRARNQQQVLEAIIDKVTSPTILTNYSQLLEALGNAFETNMTMDEITSLVQYQIQAMPEWNFEQYVLSGYGDMQVSPELGTEVSVIIPDTNSVSIASQKIAAVLNGESSSTIESEEDVPAGTLSQEQIEAQIQEGLLTEGGYYYYDPYYYGSTQTYDDSTYYDPNAVTDTQTYGDGYYSGSETATEEVY</sequence>